<feature type="transmembrane region" description="Helical" evidence="6">
    <location>
        <begin position="129"/>
        <end position="145"/>
    </location>
</feature>
<keyword evidence="3 6" id="KW-0812">Transmembrane</keyword>
<dbReference type="InterPro" id="IPR037185">
    <property type="entry name" value="EmrE-like"/>
</dbReference>
<dbReference type="InterPro" id="IPR000620">
    <property type="entry name" value="EamA_dom"/>
</dbReference>
<protein>
    <recommendedName>
        <fullName evidence="7">EamA domain-containing protein</fullName>
    </recommendedName>
</protein>
<keyword evidence="5 6" id="KW-0472">Membrane</keyword>
<accession>A0A1F7WUE5</accession>
<feature type="transmembrane region" description="Helical" evidence="6">
    <location>
        <begin position="96"/>
        <end position="117"/>
    </location>
</feature>
<dbReference type="EMBL" id="MGFM01000028">
    <property type="protein sequence ID" value="OGM05695.1"/>
    <property type="molecule type" value="Genomic_DNA"/>
</dbReference>
<keyword evidence="4 6" id="KW-1133">Transmembrane helix</keyword>
<dbReference type="GO" id="GO:0016020">
    <property type="term" value="C:membrane"/>
    <property type="evidence" value="ECO:0007669"/>
    <property type="project" value="UniProtKB-SubCell"/>
</dbReference>
<evidence type="ECO:0000256" key="6">
    <source>
        <dbReference type="SAM" id="Phobius"/>
    </source>
</evidence>
<dbReference type="Proteomes" id="UP000178812">
    <property type="component" value="Unassembled WGS sequence"/>
</dbReference>
<feature type="transmembrane region" description="Helical" evidence="6">
    <location>
        <begin position="7"/>
        <end position="26"/>
    </location>
</feature>
<dbReference type="PANTHER" id="PTHR32322">
    <property type="entry name" value="INNER MEMBRANE TRANSPORTER"/>
    <property type="match status" value="1"/>
</dbReference>
<reference evidence="8 9" key="1">
    <citation type="journal article" date="2016" name="Nat. Commun.">
        <title>Thousands of microbial genomes shed light on interconnected biogeochemical processes in an aquifer system.</title>
        <authorList>
            <person name="Anantharaman K."/>
            <person name="Brown C.T."/>
            <person name="Hug L.A."/>
            <person name="Sharon I."/>
            <person name="Castelle C.J."/>
            <person name="Probst A.J."/>
            <person name="Thomas B.C."/>
            <person name="Singh A."/>
            <person name="Wilkins M.J."/>
            <person name="Karaoz U."/>
            <person name="Brodie E.L."/>
            <person name="Williams K.H."/>
            <person name="Hubbard S.S."/>
            <person name="Banfield J.F."/>
        </authorList>
    </citation>
    <scope>NUCLEOTIDE SEQUENCE [LARGE SCALE GENOMIC DNA]</scope>
</reference>
<evidence type="ECO:0000256" key="2">
    <source>
        <dbReference type="ARBA" id="ARBA00007362"/>
    </source>
</evidence>
<gene>
    <name evidence="8" type="ORF">A2125_00245</name>
</gene>
<dbReference type="PANTHER" id="PTHR32322:SF2">
    <property type="entry name" value="EAMA DOMAIN-CONTAINING PROTEIN"/>
    <property type="match status" value="1"/>
</dbReference>
<evidence type="ECO:0000256" key="5">
    <source>
        <dbReference type="ARBA" id="ARBA00023136"/>
    </source>
</evidence>
<feature type="domain" description="EamA" evidence="7">
    <location>
        <begin position="8"/>
        <end position="140"/>
    </location>
</feature>
<feature type="non-terminal residue" evidence="8">
    <location>
        <position position="215"/>
    </location>
</feature>
<sequence>MSASRLRIYILLLLTAAIWGIAGPVIKYTLGWFSPEIFLSYRFFISAVVAVIIIAFTGLKIPKEPKIIFWTITYCLLTSTIALGILFLGYKETTAIDAGLIGATAPLFIAIAGVIFLKEHLTKREKIGVGIAFLGTLITILEPVLKNGNGPSGIYGNTLVLLSVIAGTASAVLAKILLREKLRPSDATNLTFVVGFLTILPITLLSNSPAAVWHQ</sequence>
<evidence type="ECO:0000313" key="9">
    <source>
        <dbReference type="Proteomes" id="UP000178812"/>
    </source>
</evidence>
<dbReference type="AlphaFoldDB" id="A0A1F7WUE5"/>
<feature type="transmembrane region" description="Helical" evidence="6">
    <location>
        <begin position="38"/>
        <end position="56"/>
    </location>
</feature>
<dbReference type="InterPro" id="IPR050638">
    <property type="entry name" value="AA-Vitamin_Transporters"/>
</dbReference>
<comment type="subcellular location">
    <subcellularLocation>
        <location evidence="1">Membrane</location>
        <topology evidence="1">Multi-pass membrane protein</topology>
    </subcellularLocation>
</comment>
<feature type="transmembrane region" description="Helical" evidence="6">
    <location>
        <begin position="68"/>
        <end position="90"/>
    </location>
</feature>
<feature type="transmembrane region" description="Helical" evidence="6">
    <location>
        <begin position="190"/>
        <end position="213"/>
    </location>
</feature>
<evidence type="ECO:0000256" key="1">
    <source>
        <dbReference type="ARBA" id="ARBA00004141"/>
    </source>
</evidence>
<proteinExistence type="inferred from homology"/>
<name>A0A1F7WUE5_9BACT</name>
<evidence type="ECO:0000313" key="8">
    <source>
        <dbReference type="EMBL" id="OGM05695.1"/>
    </source>
</evidence>
<organism evidence="8 9">
    <name type="scientific">Candidatus Woesebacteria bacterium GWB1_43_5</name>
    <dbReference type="NCBI Taxonomy" id="1802474"/>
    <lineage>
        <taxon>Bacteria</taxon>
        <taxon>Candidatus Woeseibacteriota</taxon>
    </lineage>
</organism>
<feature type="transmembrane region" description="Helical" evidence="6">
    <location>
        <begin position="157"/>
        <end position="178"/>
    </location>
</feature>
<evidence type="ECO:0000256" key="4">
    <source>
        <dbReference type="ARBA" id="ARBA00022989"/>
    </source>
</evidence>
<evidence type="ECO:0000256" key="3">
    <source>
        <dbReference type="ARBA" id="ARBA00022692"/>
    </source>
</evidence>
<dbReference type="SUPFAM" id="SSF103481">
    <property type="entry name" value="Multidrug resistance efflux transporter EmrE"/>
    <property type="match status" value="1"/>
</dbReference>
<evidence type="ECO:0000259" key="7">
    <source>
        <dbReference type="Pfam" id="PF00892"/>
    </source>
</evidence>
<comment type="caution">
    <text evidence="8">The sequence shown here is derived from an EMBL/GenBank/DDBJ whole genome shotgun (WGS) entry which is preliminary data.</text>
</comment>
<dbReference type="Pfam" id="PF00892">
    <property type="entry name" value="EamA"/>
    <property type="match status" value="1"/>
</dbReference>
<comment type="similarity">
    <text evidence="2">Belongs to the EamA transporter family.</text>
</comment>